<name>A0A1M6L611_9FLAO</name>
<keyword evidence="2" id="KW-0238">DNA-binding</keyword>
<dbReference type="GO" id="GO:0003677">
    <property type="term" value="F:DNA binding"/>
    <property type="evidence" value="ECO:0007669"/>
    <property type="project" value="UniProtKB-KW"/>
</dbReference>
<protein>
    <submittedName>
        <fullName evidence="2">Predicted transcriptional regulator YdeE, contains AraC-type DNA-binding domain</fullName>
    </submittedName>
</protein>
<dbReference type="RefSeq" id="WP_072994799.1">
    <property type="nucleotide sequence ID" value="NZ_FQYU01000007.1"/>
</dbReference>
<dbReference type="AlphaFoldDB" id="A0A1M6L611"/>
<dbReference type="Gene3D" id="3.20.80.10">
    <property type="entry name" value="Regulatory factor, effector binding domain"/>
    <property type="match status" value="1"/>
</dbReference>
<dbReference type="InterPro" id="IPR011256">
    <property type="entry name" value="Reg_factor_effector_dom_sf"/>
</dbReference>
<reference evidence="3" key="1">
    <citation type="submission" date="2016-11" db="EMBL/GenBank/DDBJ databases">
        <authorList>
            <person name="Varghese N."/>
            <person name="Submissions S."/>
        </authorList>
    </citation>
    <scope>NUCLEOTIDE SEQUENCE [LARGE SCALE GENOMIC DNA]</scope>
    <source>
        <strain evidence="3">DSM 19858</strain>
    </source>
</reference>
<dbReference type="InterPro" id="IPR010499">
    <property type="entry name" value="AraC_E-bd"/>
</dbReference>
<dbReference type="InterPro" id="IPR029441">
    <property type="entry name" value="Cass2"/>
</dbReference>
<evidence type="ECO:0000259" key="1">
    <source>
        <dbReference type="SMART" id="SM00871"/>
    </source>
</evidence>
<dbReference type="OrthoDB" id="9801008at2"/>
<dbReference type="InterPro" id="IPR053182">
    <property type="entry name" value="YobU-like_regulator"/>
</dbReference>
<gene>
    <name evidence="2" type="ORF">SAMN04488513_10736</name>
</gene>
<dbReference type="Proteomes" id="UP000184543">
    <property type="component" value="Unassembled WGS sequence"/>
</dbReference>
<evidence type="ECO:0000313" key="2">
    <source>
        <dbReference type="EMBL" id="SHJ66663.1"/>
    </source>
</evidence>
<dbReference type="STRING" id="192903.SAMN04488513_10736"/>
<proteinExistence type="predicted"/>
<evidence type="ECO:0000313" key="3">
    <source>
        <dbReference type="Proteomes" id="UP000184543"/>
    </source>
</evidence>
<organism evidence="2 3">
    <name type="scientific">Pseudozobellia thermophila</name>
    <dbReference type="NCBI Taxonomy" id="192903"/>
    <lineage>
        <taxon>Bacteria</taxon>
        <taxon>Pseudomonadati</taxon>
        <taxon>Bacteroidota</taxon>
        <taxon>Flavobacteriia</taxon>
        <taxon>Flavobacteriales</taxon>
        <taxon>Flavobacteriaceae</taxon>
        <taxon>Pseudozobellia</taxon>
    </lineage>
</organism>
<feature type="domain" description="AraC effector-binding" evidence="1">
    <location>
        <begin position="1"/>
        <end position="153"/>
    </location>
</feature>
<sequence length="154" mass="17974">MEKIRKPGFMLVGLQLKDKTTNKDNRSSVDCGNLWQQFENDKIFDLVPNKLSDEIYAVYYDYDKDETEAFSYFIGCKVAEGSDYPKHLSSLKIPGQTYHKITVRGVMTGCITDAWIKIWNSDLKRKFGYDFEVYDERSQDWNDAELDIYLSTFG</sequence>
<accession>A0A1M6L611</accession>
<dbReference type="SUPFAM" id="SSF55136">
    <property type="entry name" value="Probable bacterial effector-binding domain"/>
    <property type="match status" value="1"/>
</dbReference>
<dbReference type="PANTHER" id="PTHR36444">
    <property type="entry name" value="TRANSCRIPTIONAL REGULATOR PROTEIN YOBU-RELATED"/>
    <property type="match status" value="1"/>
</dbReference>
<dbReference type="Pfam" id="PF14526">
    <property type="entry name" value="Cass2"/>
    <property type="match status" value="1"/>
</dbReference>
<dbReference type="PANTHER" id="PTHR36444:SF2">
    <property type="entry name" value="TRANSCRIPTIONAL REGULATOR PROTEIN YOBU-RELATED"/>
    <property type="match status" value="1"/>
</dbReference>
<dbReference type="EMBL" id="FQYU01000007">
    <property type="protein sequence ID" value="SHJ66663.1"/>
    <property type="molecule type" value="Genomic_DNA"/>
</dbReference>
<keyword evidence="3" id="KW-1185">Reference proteome</keyword>
<dbReference type="SMART" id="SM00871">
    <property type="entry name" value="AraC_E_bind"/>
    <property type="match status" value="1"/>
</dbReference>